<evidence type="ECO:0000256" key="2">
    <source>
        <dbReference type="ARBA" id="ARBA00022553"/>
    </source>
</evidence>
<organism evidence="4 5">
    <name type="scientific">Sinomonas terricola</name>
    <dbReference type="NCBI Taxonomy" id="3110330"/>
    <lineage>
        <taxon>Bacteria</taxon>
        <taxon>Bacillati</taxon>
        <taxon>Actinomycetota</taxon>
        <taxon>Actinomycetes</taxon>
        <taxon>Micrococcales</taxon>
        <taxon>Micrococcaceae</taxon>
        <taxon>Sinomonas</taxon>
    </lineage>
</organism>
<dbReference type="RefSeq" id="WP_323279046.1">
    <property type="nucleotide sequence ID" value="NZ_JAYGGQ010000007.1"/>
</dbReference>
<dbReference type="Gene3D" id="1.10.1200.10">
    <property type="entry name" value="ACP-like"/>
    <property type="match status" value="1"/>
</dbReference>
<dbReference type="SUPFAM" id="SSF47336">
    <property type="entry name" value="ACP-like"/>
    <property type="match status" value="1"/>
</dbReference>
<comment type="caution">
    <text evidence="4">The sequence shown here is derived from an EMBL/GenBank/DDBJ whole genome shotgun (WGS) entry which is preliminary data.</text>
</comment>
<gene>
    <name evidence="4" type="ORF">SPF06_10695</name>
</gene>
<dbReference type="Proteomes" id="UP001304769">
    <property type="component" value="Unassembled WGS sequence"/>
</dbReference>
<dbReference type="InterPro" id="IPR009081">
    <property type="entry name" value="PP-bd_ACP"/>
</dbReference>
<evidence type="ECO:0000259" key="3">
    <source>
        <dbReference type="PROSITE" id="PS50075"/>
    </source>
</evidence>
<sequence>MSTPINPSSSTNASDDIRELLVRTISTELGIAPHELATDRTFASHGVDSITAMYVAVVIEDTLGIRDIPPTLMWDAPTVDQLVPALEALREAQGQAPEEAAA</sequence>
<accession>A0ABU5T6Q6</accession>
<evidence type="ECO:0000313" key="4">
    <source>
        <dbReference type="EMBL" id="MEA5455189.1"/>
    </source>
</evidence>
<proteinExistence type="predicted"/>
<keyword evidence="5" id="KW-1185">Reference proteome</keyword>
<keyword evidence="2" id="KW-0597">Phosphoprotein</keyword>
<dbReference type="SMART" id="SM01294">
    <property type="entry name" value="PKS_PP_betabranch"/>
    <property type="match status" value="1"/>
</dbReference>
<feature type="domain" description="Carrier" evidence="3">
    <location>
        <begin position="12"/>
        <end position="90"/>
    </location>
</feature>
<name>A0ABU5T6Q6_9MICC</name>
<dbReference type="EMBL" id="JAYGGQ010000007">
    <property type="protein sequence ID" value="MEA5455189.1"/>
    <property type="molecule type" value="Genomic_DNA"/>
</dbReference>
<dbReference type="InterPro" id="IPR036736">
    <property type="entry name" value="ACP-like_sf"/>
</dbReference>
<dbReference type="Pfam" id="PF00550">
    <property type="entry name" value="PP-binding"/>
    <property type="match status" value="1"/>
</dbReference>
<dbReference type="InterPro" id="IPR020806">
    <property type="entry name" value="PKS_PP-bd"/>
</dbReference>
<evidence type="ECO:0000313" key="5">
    <source>
        <dbReference type="Proteomes" id="UP001304769"/>
    </source>
</evidence>
<reference evidence="4 5" key="1">
    <citation type="submission" date="2023-12" db="EMBL/GenBank/DDBJ databases">
        <title>Sinomonas terricola sp. nov, isolated from litchi orchard soil in Guangdong, PR China.</title>
        <authorList>
            <person name="Jiaxin W."/>
            <person name="Yang Z."/>
            <person name="Honghui Z."/>
        </authorList>
    </citation>
    <scope>NUCLEOTIDE SEQUENCE [LARGE SCALE GENOMIC DNA]</scope>
    <source>
        <strain evidence="4 5">JGH33</strain>
    </source>
</reference>
<dbReference type="SMART" id="SM00823">
    <property type="entry name" value="PKS_PP"/>
    <property type="match status" value="1"/>
</dbReference>
<keyword evidence="1" id="KW-0596">Phosphopantetheine</keyword>
<protein>
    <submittedName>
        <fullName evidence="4">Acyl carrier protein</fullName>
    </submittedName>
</protein>
<dbReference type="PROSITE" id="PS50075">
    <property type="entry name" value="CARRIER"/>
    <property type="match status" value="1"/>
</dbReference>
<evidence type="ECO:0000256" key="1">
    <source>
        <dbReference type="ARBA" id="ARBA00022450"/>
    </source>
</evidence>